<keyword evidence="2 5" id="KW-0645">Protease</keyword>
<dbReference type="RefSeq" id="WP_189653823.1">
    <property type="nucleotide sequence ID" value="NZ_BMRC01000049.1"/>
</dbReference>
<evidence type="ECO:0000256" key="3">
    <source>
        <dbReference type="ARBA" id="ARBA00022801"/>
    </source>
</evidence>
<dbReference type="CDD" id="cd07487">
    <property type="entry name" value="Peptidases_S8_1"/>
    <property type="match status" value="1"/>
</dbReference>
<dbReference type="InterPro" id="IPR000209">
    <property type="entry name" value="Peptidase_S8/S53_dom"/>
</dbReference>
<evidence type="ECO:0000256" key="1">
    <source>
        <dbReference type="ARBA" id="ARBA00011073"/>
    </source>
</evidence>
<dbReference type="PROSITE" id="PS00138">
    <property type="entry name" value="SUBTILASE_SER"/>
    <property type="match status" value="1"/>
</dbReference>
<feature type="chain" id="PRO_5047183993" evidence="7">
    <location>
        <begin position="28"/>
        <end position="1312"/>
    </location>
</feature>
<dbReference type="InterPro" id="IPR023828">
    <property type="entry name" value="Peptidase_S8_Ser-AS"/>
</dbReference>
<dbReference type="PROSITE" id="PS00137">
    <property type="entry name" value="SUBTILASE_HIS"/>
    <property type="match status" value="1"/>
</dbReference>
<dbReference type="SUPFAM" id="SSF52743">
    <property type="entry name" value="Subtilisin-like"/>
    <property type="match status" value="1"/>
</dbReference>
<evidence type="ECO:0000256" key="4">
    <source>
        <dbReference type="ARBA" id="ARBA00022825"/>
    </source>
</evidence>
<protein>
    <submittedName>
        <fullName evidence="9">S8 family serine peptidase</fullName>
    </submittedName>
</protein>
<name>A0ABV5IJK4_9ACTN</name>
<dbReference type="InterPro" id="IPR050131">
    <property type="entry name" value="Peptidase_S8_subtilisin-like"/>
</dbReference>
<reference evidence="9 10" key="1">
    <citation type="submission" date="2024-09" db="EMBL/GenBank/DDBJ databases">
        <authorList>
            <person name="Sun Q."/>
            <person name="Mori K."/>
        </authorList>
    </citation>
    <scope>NUCLEOTIDE SEQUENCE [LARGE SCALE GENOMIC DNA]</scope>
    <source>
        <strain evidence="9 10">CCM 3426</strain>
    </source>
</reference>
<sequence length="1312" mass="137652">MPSFSRLLRRGSAVAVTAVTLAGSLSAVSTPEALAVPAAQPDLDQLPAGTHKITLITGDTVTLSDRGGAHQVDVDPAARPGGPAPAFLTRATPKGVYVFPTDAMAAVNAGNVDKELFNVEYLAENGYTDAETKQLPVIVQYPKGQRGAKAAADALPATTTATDLTSISGAGLQVDKATAGDFWSAVRDGGTAARTLKQGVTKLWLDRKVQVNLAESVPLIGAPQAWAAGFDGTGVKVAVLDTGVDTKHPDLAGVLAETHSFVPGQDVTDGHGHGTHVASTIAGSGSASDGKNKGVAPGAKLLIGKVLDNAGRGESSWLIDGMEWAASSGAKIVSMSIGGGVSDGSDPMSQAVDELTASTGTLFVIAAGNNGPGARTVNTPGTAEAALTVAATTKTDELAGFSSRGPRLDGALKPDIAAPGFGIVAARAAGTAMGTPVDDYYTSANGTSMATPHVAGAVAILAQRHPDWTAAQYKAALMSTSKQVGLTVYEEGAGRVDVARAASQQVVATTANLDFSDGKTATKQVTYANLTDQPVTLTLTPTLSDSRRKPIEGALSADKTLTVPAGGTASATVTLDAADLGFGAYGGAITAQAGDVRLSTPVGLFIAGPRVTLTVKTIGRDGAPLTPTGLDVISVTDSDEEPDGVAIPEPGVVTIRVPPSTYSVMELASWIDDDSRTNYAWLSDPEVNVTEDTTITLDLRKAGQVRFGTPTPAGPLNNTVIETYQRTTENGAQYAGMLDHSPWDLVWALPTKRVTKGTFRFAQQTILGQSEVSMSLLGKGMPDIQAVPGMHWEYEGVESQNGHPGWVPFTGTQDLPAVNVGTGTPEELAALDLKGKLALLETGLQANIFGTACGVPIEVVQNLRAAGAAGVVAFPSAPSEAMPRCSLPLPISQTPFTGELKELGIANVSLSARDGAAVRDRLTKGPVTIRVTGTPDTPFTYALKEYQEGRIPESLNHTYKRNQLAQVDVVHVAPDPATKFSDHRLAWKQDERLLVAQAVELGTWSAVGPHTRRDYVGPLAADVMQLNISVARPSDNTVEVSDALDIYDKPVRTQQRMFAGPRTPGGYTAPDKVYRVPDPARPYPATLGLNTPCDLCRRGDLLFPVFHTMRVNGGLQQHDDMGGIYSYTYRLTKQDGTDVPLTNINRVPLFRLPPEKATYRLSATSKTINAVWTFTSFRAEKDTVKPGHICAVVSTDPCRPEPMVTVGFDLDDTLDLRNTVATGRHRFTVNAGHGPSLKAMPKIAGLKVWASTDDGKTWNPVQLSKKKGDSYTATATYPSRDNTTGTVSLKAEAWDTDGNRVEQTTLKAFGLR</sequence>
<dbReference type="InterPro" id="IPR036852">
    <property type="entry name" value="Peptidase_S8/S53_dom_sf"/>
</dbReference>
<keyword evidence="4 5" id="KW-0720">Serine protease</keyword>
<dbReference type="InterPro" id="IPR023827">
    <property type="entry name" value="Peptidase_S8_Asp-AS"/>
</dbReference>
<dbReference type="PRINTS" id="PR00723">
    <property type="entry name" value="SUBTILISIN"/>
</dbReference>
<keyword evidence="10" id="KW-1185">Reference proteome</keyword>
<dbReference type="EMBL" id="JBHMEI010000019">
    <property type="protein sequence ID" value="MFB9204676.1"/>
    <property type="molecule type" value="Genomic_DNA"/>
</dbReference>
<evidence type="ECO:0000313" key="10">
    <source>
        <dbReference type="Proteomes" id="UP001589647"/>
    </source>
</evidence>
<gene>
    <name evidence="9" type="ORF">ACFFV7_26025</name>
</gene>
<comment type="similarity">
    <text evidence="1 5 6">Belongs to the peptidase S8 family.</text>
</comment>
<evidence type="ECO:0000256" key="2">
    <source>
        <dbReference type="ARBA" id="ARBA00022670"/>
    </source>
</evidence>
<keyword evidence="3 5" id="KW-0378">Hydrolase</keyword>
<evidence type="ECO:0000256" key="7">
    <source>
        <dbReference type="SAM" id="SignalP"/>
    </source>
</evidence>
<evidence type="ECO:0000256" key="6">
    <source>
        <dbReference type="RuleBase" id="RU003355"/>
    </source>
</evidence>
<dbReference type="Gene3D" id="3.40.50.200">
    <property type="entry name" value="Peptidase S8/S53 domain"/>
    <property type="match status" value="1"/>
</dbReference>
<feature type="active site" description="Charge relay system" evidence="5">
    <location>
        <position position="273"/>
    </location>
</feature>
<dbReference type="InterPro" id="IPR022398">
    <property type="entry name" value="Peptidase_S8_His-AS"/>
</dbReference>
<proteinExistence type="inferred from homology"/>
<dbReference type="PANTHER" id="PTHR43806:SF65">
    <property type="entry name" value="SERINE PROTEASE APRX"/>
    <property type="match status" value="1"/>
</dbReference>
<dbReference type="Pfam" id="PF00082">
    <property type="entry name" value="Peptidase_S8"/>
    <property type="match status" value="1"/>
</dbReference>
<dbReference type="Proteomes" id="UP001589647">
    <property type="component" value="Unassembled WGS sequence"/>
</dbReference>
<dbReference type="SUPFAM" id="SSF52025">
    <property type="entry name" value="PA domain"/>
    <property type="match status" value="1"/>
</dbReference>
<evidence type="ECO:0000259" key="8">
    <source>
        <dbReference type="Pfam" id="PF00082"/>
    </source>
</evidence>
<dbReference type="PROSITE" id="PS00136">
    <property type="entry name" value="SUBTILASE_ASP"/>
    <property type="match status" value="1"/>
</dbReference>
<dbReference type="InterPro" id="IPR015500">
    <property type="entry name" value="Peptidase_S8_subtilisin-rel"/>
</dbReference>
<evidence type="ECO:0000313" key="9">
    <source>
        <dbReference type="EMBL" id="MFB9204676.1"/>
    </source>
</evidence>
<comment type="caution">
    <text evidence="9">The sequence shown here is derived from an EMBL/GenBank/DDBJ whole genome shotgun (WGS) entry which is preliminary data.</text>
</comment>
<keyword evidence="7" id="KW-0732">Signal</keyword>
<accession>A0ABV5IJK4</accession>
<feature type="signal peptide" evidence="7">
    <location>
        <begin position="1"/>
        <end position="27"/>
    </location>
</feature>
<dbReference type="PROSITE" id="PS51892">
    <property type="entry name" value="SUBTILASE"/>
    <property type="match status" value="1"/>
</dbReference>
<organism evidence="9 10">
    <name type="scientific">Nonomuraea spiralis</name>
    <dbReference type="NCBI Taxonomy" id="46182"/>
    <lineage>
        <taxon>Bacteria</taxon>
        <taxon>Bacillati</taxon>
        <taxon>Actinomycetota</taxon>
        <taxon>Actinomycetes</taxon>
        <taxon>Streptosporangiales</taxon>
        <taxon>Streptosporangiaceae</taxon>
        <taxon>Nonomuraea</taxon>
    </lineage>
</organism>
<feature type="active site" description="Charge relay system" evidence="5">
    <location>
        <position position="448"/>
    </location>
</feature>
<evidence type="ECO:0000256" key="5">
    <source>
        <dbReference type="PROSITE-ProRule" id="PRU01240"/>
    </source>
</evidence>
<dbReference type="PANTHER" id="PTHR43806">
    <property type="entry name" value="PEPTIDASE S8"/>
    <property type="match status" value="1"/>
</dbReference>
<dbReference type="InterPro" id="IPR046450">
    <property type="entry name" value="PA_dom_sf"/>
</dbReference>
<feature type="active site" description="Charge relay system" evidence="5">
    <location>
        <position position="241"/>
    </location>
</feature>
<feature type="domain" description="Peptidase S8/S53" evidence="8">
    <location>
        <begin position="232"/>
        <end position="487"/>
    </location>
</feature>
<dbReference type="Gene3D" id="3.50.30.30">
    <property type="match status" value="1"/>
</dbReference>